<comment type="similarity">
    <text evidence="7">Belongs to the binding-protein-dependent transport system permease family.</text>
</comment>
<organism evidence="9">
    <name type="scientific">uncultured Truepera sp</name>
    <dbReference type="NCBI Taxonomy" id="543023"/>
    <lineage>
        <taxon>Bacteria</taxon>
        <taxon>Thermotogati</taxon>
        <taxon>Deinococcota</taxon>
        <taxon>Deinococci</taxon>
        <taxon>Trueperales</taxon>
        <taxon>Trueperaceae</taxon>
        <taxon>Truepera</taxon>
        <taxon>environmental samples</taxon>
    </lineage>
</organism>
<feature type="transmembrane region" description="Helical" evidence="7">
    <location>
        <begin position="201"/>
        <end position="221"/>
    </location>
</feature>
<dbReference type="PROSITE" id="PS50928">
    <property type="entry name" value="ABC_TM1"/>
    <property type="match status" value="1"/>
</dbReference>
<dbReference type="AlphaFoldDB" id="A0A6J4VAG9"/>
<feature type="transmembrane region" description="Helical" evidence="7">
    <location>
        <begin position="252"/>
        <end position="273"/>
    </location>
</feature>
<name>A0A6J4VAG9_9DEIN</name>
<feature type="transmembrane region" description="Helical" evidence="7">
    <location>
        <begin position="89"/>
        <end position="109"/>
    </location>
</feature>
<dbReference type="Pfam" id="PF00528">
    <property type="entry name" value="BPD_transp_1"/>
    <property type="match status" value="1"/>
</dbReference>
<dbReference type="Gene3D" id="1.10.3720.10">
    <property type="entry name" value="MetI-like"/>
    <property type="match status" value="1"/>
</dbReference>
<feature type="transmembrane region" description="Helical" evidence="7">
    <location>
        <begin position="20"/>
        <end position="43"/>
    </location>
</feature>
<evidence type="ECO:0000259" key="8">
    <source>
        <dbReference type="PROSITE" id="PS50928"/>
    </source>
</evidence>
<gene>
    <name evidence="9" type="ORF">AVDCRST_MAG86-1459</name>
</gene>
<keyword evidence="4 7" id="KW-0812">Transmembrane</keyword>
<dbReference type="GO" id="GO:0005886">
    <property type="term" value="C:plasma membrane"/>
    <property type="evidence" value="ECO:0007669"/>
    <property type="project" value="UniProtKB-SubCell"/>
</dbReference>
<dbReference type="PANTHER" id="PTHR43744">
    <property type="entry name" value="ABC TRANSPORTER PERMEASE PROTEIN MG189-RELATED-RELATED"/>
    <property type="match status" value="1"/>
</dbReference>
<evidence type="ECO:0000256" key="6">
    <source>
        <dbReference type="ARBA" id="ARBA00023136"/>
    </source>
</evidence>
<dbReference type="GO" id="GO:0055085">
    <property type="term" value="P:transmembrane transport"/>
    <property type="evidence" value="ECO:0007669"/>
    <property type="project" value="InterPro"/>
</dbReference>
<feature type="domain" description="ABC transmembrane type-1" evidence="8">
    <location>
        <begin position="83"/>
        <end position="273"/>
    </location>
</feature>
<dbReference type="EMBL" id="CADCWP010000100">
    <property type="protein sequence ID" value="CAA9568796.1"/>
    <property type="molecule type" value="Genomic_DNA"/>
</dbReference>
<sequence length="287" mass="32058">MAAPPSPQYARRFNPRRFAVMLLLYALLVVFAVVAVGPFLWLLSTSLKSGQDILSYPPKLLPNPLSFESYVDVWRAQNMPRFLLNTTLITFWGVLANLALSATAGYALARIRFPGRDIVFFLIVSTLVLPNTLNIVVNFITLVELNLVNTFTGVVLPNAITVFNVFLLRQAFLTIPRELEDAARMDGANEFVLWWRVMLPLVKPALLTVTILEFVAMWNLYQWPLIVLNDTDKFPLSVAIARLTVGELSLDFGNIAAATVISMIPVILIFLVLQRYFIEGLAGSVKG</sequence>
<feature type="transmembrane region" description="Helical" evidence="7">
    <location>
        <begin position="118"/>
        <end position="141"/>
    </location>
</feature>
<keyword evidence="5 7" id="KW-1133">Transmembrane helix</keyword>
<evidence type="ECO:0000256" key="3">
    <source>
        <dbReference type="ARBA" id="ARBA00022475"/>
    </source>
</evidence>
<comment type="subcellular location">
    <subcellularLocation>
        <location evidence="1 7">Cell membrane</location>
        <topology evidence="1 7">Multi-pass membrane protein</topology>
    </subcellularLocation>
</comment>
<dbReference type="PANTHER" id="PTHR43744:SF3">
    <property type="entry name" value="LACTOSE TRANSPORT SYSTEM PERMEASE PROTEIN LACG"/>
    <property type="match status" value="1"/>
</dbReference>
<keyword evidence="3" id="KW-1003">Cell membrane</keyword>
<evidence type="ECO:0000256" key="7">
    <source>
        <dbReference type="RuleBase" id="RU363032"/>
    </source>
</evidence>
<feature type="transmembrane region" description="Helical" evidence="7">
    <location>
        <begin position="147"/>
        <end position="168"/>
    </location>
</feature>
<evidence type="ECO:0000256" key="4">
    <source>
        <dbReference type="ARBA" id="ARBA00022692"/>
    </source>
</evidence>
<evidence type="ECO:0000256" key="2">
    <source>
        <dbReference type="ARBA" id="ARBA00022448"/>
    </source>
</evidence>
<accession>A0A6J4VAG9</accession>
<dbReference type="InterPro" id="IPR000515">
    <property type="entry name" value="MetI-like"/>
</dbReference>
<evidence type="ECO:0000256" key="1">
    <source>
        <dbReference type="ARBA" id="ARBA00004651"/>
    </source>
</evidence>
<keyword evidence="2 7" id="KW-0813">Transport</keyword>
<dbReference type="SUPFAM" id="SSF161098">
    <property type="entry name" value="MetI-like"/>
    <property type="match status" value="1"/>
</dbReference>
<protein>
    <submittedName>
        <fullName evidence="9">N-Acetyl-D-glucosamine ABC transport system, permease protein 2</fullName>
    </submittedName>
</protein>
<proteinExistence type="inferred from homology"/>
<evidence type="ECO:0000256" key="5">
    <source>
        <dbReference type="ARBA" id="ARBA00022989"/>
    </source>
</evidence>
<dbReference type="InterPro" id="IPR035906">
    <property type="entry name" value="MetI-like_sf"/>
</dbReference>
<keyword evidence="6 7" id="KW-0472">Membrane</keyword>
<reference evidence="9" key="1">
    <citation type="submission" date="2020-02" db="EMBL/GenBank/DDBJ databases">
        <authorList>
            <person name="Meier V. D."/>
        </authorList>
    </citation>
    <scope>NUCLEOTIDE SEQUENCE</scope>
    <source>
        <strain evidence="9">AVDCRST_MAG86</strain>
    </source>
</reference>
<dbReference type="CDD" id="cd06261">
    <property type="entry name" value="TM_PBP2"/>
    <property type="match status" value="1"/>
</dbReference>
<evidence type="ECO:0000313" key="9">
    <source>
        <dbReference type="EMBL" id="CAA9568796.1"/>
    </source>
</evidence>